<gene>
    <name evidence="1" type="ORF">Cgig2_011172</name>
</gene>
<accession>A0A9Q1JK30</accession>
<evidence type="ECO:0000313" key="1">
    <source>
        <dbReference type="EMBL" id="KAJ8423051.1"/>
    </source>
</evidence>
<reference evidence="1" key="1">
    <citation type="submission" date="2022-04" db="EMBL/GenBank/DDBJ databases">
        <title>Carnegiea gigantea Genome sequencing and assembly v2.</title>
        <authorList>
            <person name="Copetti D."/>
            <person name="Sanderson M.J."/>
            <person name="Burquez A."/>
            <person name="Wojciechowski M.F."/>
        </authorList>
    </citation>
    <scope>NUCLEOTIDE SEQUENCE</scope>
    <source>
        <strain evidence="1">SGP5-SGP5p</strain>
        <tissue evidence="1">Aerial part</tissue>
    </source>
</reference>
<evidence type="ECO:0008006" key="3">
    <source>
        <dbReference type="Google" id="ProtNLM"/>
    </source>
</evidence>
<dbReference type="EMBL" id="JAKOGI010002066">
    <property type="protein sequence ID" value="KAJ8423051.1"/>
    <property type="molecule type" value="Genomic_DNA"/>
</dbReference>
<organism evidence="1 2">
    <name type="scientific">Carnegiea gigantea</name>
    <dbReference type="NCBI Taxonomy" id="171969"/>
    <lineage>
        <taxon>Eukaryota</taxon>
        <taxon>Viridiplantae</taxon>
        <taxon>Streptophyta</taxon>
        <taxon>Embryophyta</taxon>
        <taxon>Tracheophyta</taxon>
        <taxon>Spermatophyta</taxon>
        <taxon>Magnoliopsida</taxon>
        <taxon>eudicotyledons</taxon>
        <taxon>Gunneridae</taxon>
        <taxon>Pentapetalae</taxon>
        <taxon>Caryophyllales</taxon>
        <taxon>Cactineae</taxon>
        <taxon>Cactaceae</taxon>
        <taxon>Cactoideae</taxon>
        <taxon>Echinocereeae</taxon>
        <taxon>Carnegiea</taxon>
    </lineage>
</organism>
<evidence type="ECO:0000313" key="2">
    <source>
        <dbReference type="Proteomes" id="UP001153076"/>
    </source>
</evidence>
<dbReference type="AlphaFoldDB" id="A0A9Q1JK30"/>
<proteinExistence type="predicted"/>
<name>A0A9Q1JK30_9CARY</name>
<keyword evidence="2" id="KW-1185">Reference proteome</keyword>
<comment type="caution">
    <text evidence="1">The sequence shown here is derived from an EMBL/GenBank/DDBJ whole genome shotgun (WGS) entry which is preliminary data.</text>
</comment>
<dbReference type="OrthoDB" id="1730053at2759"/>
<protein>
    <recommendedName>
        <fullName evidence="3">Reverse transcriptase</fullName>
    </recommendedName>
</protein>
<dbReference type="PANTHER" id="PTHR33116:SF78">
    <property type="entry name" value="OS12G0587133 PROTEIN"/>
    <property type="match status" value="1"/>
</dbReference>
<dbReference type="Proteomes" id="UP001153076">
    <property type="component" value="Unassembled WGS sequence"/>
</dbReference>
<sequence>MNVASYLGKYLGVPVTFETSKVQEFNFLIEKVRRKLQAWKTKFLSPVGRLLLINNVIGTLCQHTQSVYQAPTSTLRKITSLVMGFFWSNSQGTMSTTMSPRRIGDAGSNKMETCIVNASSMNNPLKTTFLIAQLYRGKYSTHSPIDTAYYDCKEQNALRGHRPVPDLLNTSNTAWDLRKLAYLFPCNVAWNILLYQIRPTQKHHRLYLPLSLNGEYNVKSEYKWLTCNNKLDSNHKTSKV</sequence>
<dbReference type="PANTHER" id="PTHR33116">
    <property type="entry name" value="REVERSE TRANSCRIPTASE ZINC-BINDING DOMAIN-CONTAINING PROTEIN-RELATED-RELATED"/>
    <property type="match status" value="1"/>
</dbReference>